<dbReference type="Proteomes" id="UP000298595">
    <property type="component" value="Plasmid p5"/>
</dbReference>
<reference evidence="1 2" key="1">
    <citation type="submission" date="2018-09" db="EMBL/GenBank/DDBJ databases">
        <title>Whole genome based analysis of evolution and adaptive divergence in Indian and Brazilian strains of Azospirillum brasilense.</title>
        <authorList>
            <person name="Singh C."/>
            <person name="Tripathi A.K."/>
        </authorList>
    </citation>
    <scope>NUCLEOTIDE SEQUENCE [LARGE SCALE GENOMIC DNA]</scope>
    <source>
        <strain evidence="1 2">MTCC4035</strain>
        <plasmid evidence="1 2">p5</plasmid>
    </source>
</reference>
<gene>
    <name evidence="1" type="ORF">D3093_33425</name>
</gene>
<sequence length="63" mass="6730">MASAIRAFVVTYFRQAAQETSTVISHEGQGHVLVDHALDDAFPVRSGPVSDPGMGVHVRGKPQ</sequence>
<protein>
    <submittedName>
        <fullName evidence="1">Uncharacterized protein</fullName>
    </submittedName>
</protein>
<dbReference type="AlphaFoldDB" id="A0A4D8PQJ8"/>
<keyword evidence="1" id="KW-0614">Plasmid</keyword>
<accession>A0A4D8PQJ8</accession>
<evidence type="ECO:0000313" key="1">
    <source>
        <dbReference type="EMBL" id="QCO00157.1"/>
    </source>
</evidence>
<organism evidence="1 2">
    <name type="scientific">Azospirillum argentinense</name>
    <dbReference type="NCBI Taxonomy" id="2970906"/>
    <lineage>
        <taxon>Bacteria</taxon>
        <taxon>Pseudomonadati</taxon>
        <taxon>Pseudomonadota</taxon>
        <taxon>Alphaproteobacteria</taxon>
        <taxon>Rhodospirillales</taxon>
        <taxon>Azospirillaceae</taxon>
        <taxon>Azospirillum</taxon>
    </lineage>
</organism>
<name>A0A4D8PQJ8_9PROT</name>
<dbReference type="KEGG" id="aare:D3093_33425"/>
<geneLocation type="plasmid" evidence="1 2">
    <name>p5</name>
</geneLocation>
<dbReference type="EMBL" id="CP032326">
    <property type="protein sequence ID" value="QCO00157.1"/>
    <property type="molecule type" value="Genomic_DNA"/>
</dbReference>
<proteinExistence type="predicted"/>
<evidence type="ECO:0000313" key="2">
    <source>
        <dbReference type="Proteomes" id="UP000298595"/>
    </source>
</evidence>